<evidence type="ECO:0000313" key="2">
    <source>
        <dbReference type="RefSeq" id="XP_070141586.1"/>
    </source>
</evidence>
<reference evidence="2 3" key="1">
    <citation type="submission" date="2025-05" db="UniProtKB">
        <authorList>
            <consortium name="RefSeq"/>
        </authorList>
    </citation>
    <scope>IDENTIFICATION</scope>
    <source>
        <strain evidence="2 3">14028-0561.14</strain>
        <tissue evidence="2 3">Whole fly</tissue>
    </source>
</reference>
<sequence>MTSECYWRHVPTHCNPDILSRGCTIAELEQSIWFEGPKFLRQEQQYWPRDNKDIIDIDLETVQLEKRKSTFTVQSTSNQLLEGVYKSSSYQHCLLVVAWMFRFIHRGRNLTPSQSPSPTPTELQRALHYIVWNIQTNHFA</sequence>
<gene>
    <name evidence="3" type="primary">LOC138928415</name>
    <name evidence="2" type="synonym">LOC138928414</name>
</gene>
<dbReference type="RefSeq" id="XP_070141587.1">
    <property type="nucleotide sequence ID" value="XM_070285486.1"/>
</dbReference>
<dbReference type="RefSeq" id="XP_070141586.1">
    <property type="nucleotide sequence ID" value="XM_070285485.1"/>
</dbReference>
<protein>
    <submittedName>
        <fullName evidence="2 3">Uncharacterized protein</fullName>
    </submittedName>
</protein>
<accession>A0ABM4GFT9</accession>
<dbReference type="Proteomes" id="UP001652661">
    <property type="component" value="Chromosome 3L"/>
</dbReference>
<dbReference type="GeneID" id="138928415"/>
<name>A0ABM4GFT9_DROKI</name>
<keyword evidence="1" id="KW-1185">Reference proteome</keyword>
<organism evidence="1 3">
    <name type="scientific">Drosophila kikkawai</name>
    <name type="common">Fruit fly</name>
    <dbReference type="NCBI Taxonomy" id="30033"/>
    <lineage>
        <taxon>Eukaryota</taxon>
        <taxon>Metazoa</taxon>
        <taxon>Ecdysozoa</taxon>
        <taxon>Arthropoda</taxon>
        <taxon>Hexapoda</taxon>
        <taxon>Insecta</taxon>
        <taxon>Pterygota</taxon>
        <taxon>Neoptera</taxon>
        <taxon>Endopterygota</taxon>
        <taxon>Diptera</taxon>
        <taxon>Brachycera</taxon>
        <taxon>Muscomorpha</taxon>
        <taxon>Ephydroidea</taxon>
        <taxon>Drosophilidae</taxon>
        <taxon>Drosophila</taxon>
        <taxon>Sophophora</taxon>
    </lineage>
</organism>
<proteinExistence type="predicted"/>
<evidence type="ECO:0000313" key="1">
    <source>
        <dbReference type="Proteomes" id="UP001652661"/>
    </source>
</evidence>
<evidence type="ECO:0000313" key="3">
    <source>
        <dbReference type="RefSeq" id="XP_070141587.1"/>
    </source>
</evidence>
<dbReference type="PANTHER" id="PTHR47331">
    <property type="entry name" value="PHD-TYPE DOMAIN-CONTAINING PROTEIN"/>
    <property type="match status" value="1"/>
</dbReference>